<evidence type="ECO:0000313" key="2">
    <source>
        <dbReference type="EMBL" id="RKF66041.1"/>
    </source>
</evidence>
<feature type="compositionally biased region" description="Polar residues" evidence="1">
    <location>
        <begin position="38"/>
        <end position="57"/>
    </location>
</feature>
<name>A0A420I8L1_9PEZI</name>
<proteinExistence type="predicted"/>
<evidence type="ECO:0000256" key="1">
    <source>
        <dbReference type="SAM" id="MobiDB-lite"/>
    </source>
</evidence>
<feature type="non-terminal residue" evidence="2">
    <location>
        <position position="1"/>
    </location>
</feature>
<feature type="region of interest" description="Disordered" evidence="1">
    <location>
        <begin position="112"/>
        <end position="131"/>
    </location>
</feature>
<feature type="region of interest" description="Disordered" evidence="1">
    <location>
        <begin position="38"/>
        <end position="60"/>
    </location>
</feature>
<dbReference type="AlphaFoldDB" id="A0A420I8L1"/>
<gene>
    <name evidence="2" type="ORF">GcC1_112019</name>
</gene>
<dbReference type="OrthoDB" id="3695345at2759"/>
<dbReference type="Proteomes" id="UP000285405">
    <property type="component" value="Unassembled WGS sequence"/>
</dbReference>
<evidence type="ECO:0000313" key="3">
    <source>
        <dbReference type="Proteomes" id="UP000285405"/>
    </source>
</evidence>
<comment type="caution">
    <text evidence="2">The sequence shown here is derived from an EMBL/GenBank/DDBJ whole genome shotgun (WGS) entry which is preliminary data.</text>
</comment>
<protein>
    <submittedName>
        <fullName evidence="2">Uncharacterized protein</fullName>
    </submittedName>
</protein>
<reference evidence="2 3" key="1">
    <citation type="journal article" date="2018" name="BMC Genomics">
        <title>Comparative genome analyses reveal sequence features reflecting distinct modes of host-adaptation between dicot and monocot powdery mildew.</title>
        <authorList>
            <person name="Wu Y."/>
            <person name="Ma X."/>
            <person name="Pan Z."/>
            <person name="Kale S.D."/>
            <person name="Song Y."/>
            <person name="King H."/>
            <person name="Zhang Q."/>
            <person name="Presley C."/>
            <person name="Deng X."/>
            <person name="Wei C.I."/>
            <person name="Xiao S."/>
        </authorList>
    </citation>
    <scope>NUCLEOTIDE SEQUENCE [LARGE SCALE GENOMIC DNA]</scope>
    <source>
        <strain evidence="2">UCSC1</strain>
    </source>
</reference>
<organism evidence="2 3">
    <name type="scientific">Golovinomyces cichoracearum</name>
    <dbReference type="NCBI Taxonomy" id="62708"/>
    <lineage>
        <taxon>Eukaryota</taxon>
        <taxon>Fungi</taxon>
        <taxon>Dikarya</taxon>
        <taxon>Ascomycota</taxon>
        <taxon>Pezizomycotina</taxon>
        <taxon>Leotiomycetes</taxon>
        <taxon>Erysiphales</taxon>
        <taxon>Erysiphaceae</taxon>
        <taxon>Golovinomyces</taxon>
    </lineage>
</organism>
<accession>A0A420I8L1</accession>
<dbReference type="EMBL" id="MCBR01011255">
    <property type="protein sequence ID" value="RKF66041.1"/>
    <property type="molecule type" value="Genomic_DNA"/>
</dbReference>
<sequence length="131" mass="14626">AHSRLSQGLASVTELDFLKKFYSAFEKALTEANTKCLRSSSFGAESTPSRESSSCLDTPSAPRTIRRIVNKVVAERHTETEKVIRRLGGACLTLSAKLKLAEDHEKGYLEALNSKKEKRKHEKSFTENLRA</sequence>